<name>A0A699V0C2_TANCI</name>
<gene>
    <name evidence="1" type="ORF">Tci_898755</name>
</gene>
<dbReference type="AlphaFoldDB" id="A0A699V0C2"/>
<dbReference type="EMBL" id="BKCJ011371778">
    <property type="protein sequence ID" value="GFD26786.1"/>
    <property type="molecule type" value="Genomic_DNA"/>
</dbReference>
<reference evidence="1" key="1">
    <citation type="journal article" date="2019" name="Sci. Rep.">
        <title>Draft genome of Tanacetum cinerariifolium, the natural source of mosquito coil.</title>
        <authorList>
            <person name="Yamashiro T."/>
            <person name="Shiraishi A."/>
            <person name="Satake H."/>
            <person name="Nakayama K."/>
        </authorList>
    </citation>
    <scope>NUCLEOTIDE SEQUENCE</scope>
</reference>
<comment type="caution">
    <text evidence="1">The sequence shown here is derived from an EMBL/GenBank/DDBJ whole genome shotgun (WGS) entry which is preliminary data.</text>
</comment>
<sequence length="55" mass="6191">MCEPNDGYNWEKDANDAAKNDDTKCWLCNCRTIRRKLGGWTGRGGGRTRGRSSDP</sequence>
<organism evidence="1">
    <name type="scientific">Tanacetum cinerariifolium</name>
    <name type="common">Dalmatian daisy</name>
    <name type="synonym">Chrysanthemum cinerariifolium</name>
    <dbReference type="NCBI Taxonomy" id="118510"/>
    <lineage>
        <taxon>Eukaryota</taxon>
        <taxon>Viridiplantae</taxon>
        <taxon>Streptophyta</taxon>
        <taxon>Embryophyta</taxon>
        <taxon>Tracheophyta</taxon>
        <taxon>Spermatophyta</taxon>
        <taxon>Magnoliopsida</taxon>
        <taxon>eudicotyledons</taxon>
        <taxon>Gunneridae</taxon>
        <taxon>Pentapetalae</taxon>
        <taxon>asterids</taxon>
        <taxon>campanulids</taxon>
        <taxon>Asterales</taxon>
        <taxon>Asteraceae</taxon>
        <taxon>Asteroideae</taxon>
        <taxon>Anthemideae</taxon>
        <taxon>Anthemidinae</taxon>
        <taxon>Tanacetum</taxon>
    </lineage>
</organism>
<proteinExistence type="predicted"/>
<evidence type="ECO:0000313" key="1">
    <source>
        <dbReference type="EMBL" id="GFD26786.1"/>
    </source>
</evidence>
<accession>A0A699V0C2</accession>
<protein>
    <submittedName>
        <fullName evidence="1">Uncharacterized protein</fullName>
    </submittedName>
</protein>
<feature type="non-terminal residue" evidence="1">
    <location>
        <position position="55"/>
    </location>
</feature>